<name>A0AA38UCE8_9ASTR</name>
<dbReference type="Pfam" id="PF14244">
    <property type="entry name" value="Retrotran_gag_3"/>
    <property type="match status" value="1"/>
</dbReference>
<dbReference type="Proteomes" id="UP001172457">
    <property type="component" value="Chromosome 1"/>
</dbReference>
<feature type="domain" description="Retrotransposon Copia-like N-terminal" evidence="2">
    <location>
        <begin position="27"/>
        <end position="64"/>
    </location>
</feature>
<keyword evidence="1" id="KW-0732">Signal</keyword>
<proteinExistence type="predicted"/>
<dbReference type="AlphaFoldDB" id="A0AA38UCE8"/>
<feature type="chain" id="PRO_5041337524" description="Retrotransposon Copia-like N-terminal domain-containing protein" evidence="1">
    <location>
        <begin position="30"/>
        <end position="106"/>
    </location>
</feature>
<dbReference type="EMBL" id="JARYMX010000001">
    <property type="protein sequence ID" value="KAJ9567383.1"/>
    <property type="molecule type" value="Genomic_DNA"/>
</dbReference>
<gene>
    <name evidence="3" type="ORF">OSB04_003349</name>
</gene>
<sequence>MDNAPSSTRNDANHAGIILLLVLRWYFVSQPLTGDNYNNWSRALRVAQSVKEKVEFVIGFFTEPQGAKNLNDLYQMYNVLFPMGLEDCFSLIRGEILLMDPMPLII</sequence>
<feature type="signal peptide" evidence="1">
    <location>
        <begin position="1"/>
        <end position="29"/>
    </location>
</feature>
<accession>A0AA38UCE8</accession>
<evidence type="ECO:0000313" key="3">
    <source>
        <dbReference type="EMBL" id="KAJ9567383.1"/>
    </source>
</evidence>
<organism evidence="3 4">
    <name type="scientific">Centaurea solstitialis</name>
    <name type="common">yellow star-thistle</name>
    <dbReference type="NCBI Taxonomy" id="347529"/>
    <lineage>
        <taxon>Eukaryota</taxon>
        <taxon>Viridiplantae</taxon>
        <taxon>Streptophyta</taxon>
        <taxon>Embryophyta</taxon>
        <taxon>Tracheophyta</taxon>
        <taxon>Spermatophyta</taxon>
        <taxon>Magnoliopsida</taxon>
        <taxon>eudicotyledons</taxon>
        <taxon>Gunneridae</taxon>
        <taxon>Pentapetalae</taxon>
        <taxon>asterids</taxon>
        <taxon>campanulids</taxon>
        <taxon>Asterales</taxon>
        <taxon>Asteraceae</taxon>
        <taxon>Carduoideae</taxon>
        <taxon>Cardueae</taxon>
        <taxon>Centaureinae</taxon>
        <taxon>Centaurea</taxon>
    </lineage>
</organism>
<evidence type="ECO:0000313" key="4">
    <source>
        <dbReference type="Proteomes" id="UP001172457"/>
    </source>
</evidence>
<dbReference type="InterPro" id="IPR029472">
    <property type="entry name" value="Copia-like_N"/>
</dbReference>
<reference evidence="3" key="1">
    <citation type="submission" date="2023-03" db="EMBL/GenBank/DDBJ databases">
        <title>Chromosome-scale reference genome and RAD-based genetic map of yellow starthistle (Centaurea solstitialis) reveal putative structural variation and QTLs associated with invader traits.</title>
        <authorList>
            <person name="Reatini B."/>
            <person name="Cang F.A."/>
            <person name="Jiang Q."/>
            <person name="Mckibben M.T.W."/>
            <person name="Barker M.S."/>
            <person name="Rieseberg L.H."/>
            <person name="Dlugosch K.M."/>
        </authorList>
    </citation>
    <scope>NUCLEOTIDE SEQUENCE</scope>
    <source>
        <strain evidence="3">CAN-66</strain>
        <tissue evidence="3">Leaf</tissue>
    </source>
</reference>
<comment type="caution">
    <text evidence="3">The sequence shown here is derived from an EMBL/GenBank/DDBJ whole genome shotgun (WGS) entry which is preliminary data.</text>
</comment>
<protein>
    <recommendedName>
        <fullName evidence="2">Retrotransposon Copia-like N-terminal domain-containing protein</fullName>
    </recommendedName>
</protein>
<keyword evidence="4" id="KW-1185">Reference proteome</keyword>
<evidence type="ECO:0000256" key="1">
    <source>
        <dbReference type="SAM" id="SignalP"/>
    </source>
</evidence>
<evidence type="ECO:0000259" key="2">
    <source>
        <dbReference type="Pfam" id="PF14244"/>
    </source>
</evidence>